<dbReference type="AlphaFoldDB" id="A0AAD4PWU0"/>
<dbReference type="Pfam" id="PF00106">
    <property type="entry name" value="adh_short"/>
    <property type="match status" value="2"/>
</dbReference>
<gene>
    <name evidence="3" type="ORF">BGW36DRAFT_386812</name>
</gene>
<dbReference type="SUPFAM" id="SSF51735">
    <property type="entry name" value="NAD(P)-binding Rossmann-fold domains"/>
    <property type="match status" value="1"/>
</dbReference>
<accession>A0AAD4PWU0</accession>
<comment type="similarity">
    <text evidence="1">Belongs to the short-chain dehydrogenases/reductases (SDR) family.</text>
</comment>
<keyword evidence="4" id="KW-1185">Reference proteome</keyword>
<evidence type="ECO:0000313" key="4">
    <source>
        <dbReference type="Proteomes" id="UP001201262"/>
    </source>
</evidence>
<sequence>MCSIRPIHYQSLTQLMMLHSQAEYHRFIESQPATVIADYLRHDQQRCRNKELPSMLAMYLPSSSSSPLAMAIANNLSNIDVPLSLKELQYDSIVKSIRAYLHQLDHVQSGESNCEKKNLNTPTPNEFSTAIKVLDYLRKEEKHTTPKISDSTPLADVMRAIDTHLGIDPMFCASFDSISLQNTSRKCYICRHEFRRSESHHLYHALCRPCGHFNLTQSELAFPEKLNLEGKTALVTGGRVNLGFYTALRLLRCGAKVIVSTRYPHDAESRYSQQHDANKWTSRLRIVGADFRTARDAFQLVAALKSLLREWSKTALHILINNAAQTLTDPVKSELAAVRRETQLQNSFESRPSTLLSETQYKYEPRVRGGMQEIWKSSIEGNSKHQISQSPFKPEDQDGNEARLSKGLGGHDSETERSSWVQEMSDIPYEDIISAFSVNSFVPLILCRELLPVMGSRSGARKNKSNISRPEGYIINVSSREGILENRSPKTGHHVHTNMSKAAINMITETEAENAWARQVAMNTVDPGYMSAAPEFERDEGCPIGFEDGTSRVLWPIAVGEMRESVIIRGRFLKHFGAVGASIQRG</sequence>
<dbReference type="InterPro" id="IPR002347">
    <property type="entry name" value="SDR_fam"/>
</dbReference>
<protein>
    <submittedName>
        <fullName evidence="3">Uncharacterized protein</fullName>
    </submittedName>
</protein>
<dbReference type="GO" id="GO:0016491">
    <property type="term" value="F:oxidoreductase activity"/>
    <property type="evidence" value="ECO:0007669"/>
    <property type="project" value="TreeGrafter"/>
</dbReference>
<evidence type="ECO:0000256" key="1">
    <source>
        <dbReference type="ARBA" id="ARBA00006484"/>
    </source>
</evidence>
<dbReference type="InterPro" id="IPR036291">
    <property type="entry name" value="NAD(P)-bd_dom_sf"/>
</dbReference>
<dbReference type="PANTHER" id="PTHR43544">
    <property type="entry name" value="SHORT-CHAIN DEHYDROGENASE/REDUCTASE"/>
    <property type="match status" value="1"/>
</dbReference>
<dbReference type="GeneID" id="70247326"/>
<comment type="caution">
    <text evidence="3">The sequence shown here is derived from an EMBL/GenBank/DDBJ whole genome shotgun (WGS) entry which is preliminary data.</text>
</comment>
<evidence type="ECO:0000313" key="3">
    <source>
        <dbReference type="EMBL" id="KAH8692009.1"/>
    </source>
</evidence>
<name>A0AAD4PWU0_9EURO</name>
<proteinExistence type="inferred from homology"/>
<organism evidence="3 4">
    <name type="scientific">Talaromyces proteolyticus</name>
    <dbReference type="NCBI Taxonomy" id="1131652"/>
    <lineage>
        <taxon>Eukaryota</taxon>
        <taxon>Fungi</taxon>
        <taxon>Dikarya</taxon>
        <taxon>Ascomycota</taxon>
        <taxon>Pezizomycotina</taxon>
        <taxon>Eurotiomycetes</taxon>
        <taxon>Eurotiomycetidae</taxon>
        <taxon>Eurotiales</taxon>
        <taxon>Trichocomaceae</taxon>
        <taxon>Talaromyces</taxon>
        <taxon>Talaromyces sect. Bacilispori</taxon>
    </lineage>
</organism>
<dbReference type="GO" id="GO:0005737">
    <property type="term" value="C:cytoplasm"/>
    <property type="evidence" value="ECO:0007669"/>
    <property type="project" value="TreeGrafter"/>
</dbReference>
<dbReference type="Proteomes" id="UP001201262">
    <property type="component" value="Unassembled WGS sequence"/>
</dbReference>
<feature type="compositionally biased region" description="Basic and acidic residues" evidence="2">
    <location>
        <begin position="393"/>
        <end position="417"/>
    </location>
</feature>
<reference evidence="3" key="1">
    <citation type="submission" date="2021-12" db="EMBL/GenBank/DDBJ databases">
        <title>Convergent genome expansion in fungi linked to evolution of root-endophyte symbiosis.</title>
        <authorList>
            <consortium name="DOE Joint Genome Institute"/>
            <person name="Ke Y.-H."/>
            <person name="Bonito G."/>
            <person name="Liao H.-L."/>
            <person name="Looney B."/>
            <person name="Rojas-Flechas A."/>
            <person name="Nash J."/>
            <person name="Hameed K."/>
            <person name="Schadt C."/>
            <person name="Martin F."/>
            <person name="Crous P.W."/>
            <person name="Miettinen O."/>
            <person name="Magnuson J.K."/>
            <person name="Labbe J."/>
            <person name="Jacobson D."/>
            <person name="Doktycz M.J."/>
            <person name="Veneault-Fourrey C."/>
            <person name="Kuo A."/>
            <person name="Mondo S."/>
            <person name="Calhoun S."/>
            <person name="Riley R."/>
            <person name="Ohm R."/>
            <person name="LaButti K."/>
            <person name="Andreopoulos B."/>
            <person name="Pangilinan J."/>
            <person name="Nolan M."/>
            <person name="Tritt A."/>
            <person name="Clum A."/>
            <person name="Lipzen A."/>
            <person name="Daum C."/>
            <person name="Barry K."/>
            <person name="Grigoriev I.V."/>
            <person name="Vilgalys R."/>
        </authorList>
    </citation>
    <scope>NUCLEOTIDE SEQUENCE</scope>
    <source>
        <strain evidence="3">PMI_201</strain>
    </source>
</reference>
<dbReference type="PANTHER" id="PTHR43544:SF2">
    <property type="entry name" value="OXIDOREDUCTASE"/>
    <property type="match status" value="1"/>
</dbReference>
<dbReference type="Gene3D" id="3.40.50.720">
    <property type="entry name" value="NAD(P)-binding Rossmann-like Domain"/>
    <property type="match status" value="1"/>
</dbReference>
<feature type="region of interest" description="Disordered" evidence="2">
    <location>
        <begin position="384"/>
        <end position="419"/>
    </location>
</feature>
<evidence type="ECO:0000256" key="2">
    <source>
        <dbReference type="SAM" id="MobiDB-lite"/>
    </source>
</evidence>
<dbReference type="EMBL" id="JAJTJA010000011">
    <property type="protein sequence ID" value="KAH8692009.1"/>
    <property type="molecule type" value="Genomic_DNA"/>
</dbReference>
<dbReference type="InterPro" id="IPR051468">
    <property type="entry name" value="Fungal_SecMetab_SDRs"/>
</dbReference>
<dbReference type="RefSeq" id="XP_046068006.1">
    <property type="nucleotide sequence ID" value="XM_046217039.1"/>
</dbReference>